<dbReference type="PRINTS" id="PR00385">
    <property type="entry name" value="P450"/>
</dbReference>
<evidence type="ECO:0000256" key="1">
    <source>
        <dbReference type="ARBA" id="ARBA00001971"/>
    </source>
</evidence>
<evidence type="ECO:0000256" key="4">
    <source>
        <dbReference type="ARBA" id="ARBA00022723"/>
    </source>
</evidence>
<sequence length="447" mass="50198">MSSFTLFETSLVLFGIGRHRYGPVVRTAPDELSFTIPEAWRDIYGHRVGLVSGLPEIPKWPLFYRFTKQDVSIFNAPQGQHGTLRRALAHGFSEKSTRAQESIIGGYVDLLVTRLKEVADSKAPTNMVQWYGRSNYTTFDIVGDLVFGNSFQCLDNANYHPWVSLFADSTRQNSIFVGLKILGLDFLALATMPLVIRNMIKHFNLTKEWLQERRRLGTDRGDLIEGLLKKEGEEISFDEIHGTSMGLIFAGSETTATLLSGVTYLLLQNPKTLAKVTEEVRSSFKSDKEITLLSVQNLDYMLACLDEAFRLYPPVGIGLPRQIPKGGVKIAGIYVPEGSIVDVPQYAIHRSPDHWTEPESFHPERFLGDARFANDKVETLQPFSVGPRNCIGKNLAYAEMRLILARVLYNFDLKMDPSCSGWLDGQKSHALWIKPPLKVQLTPAKAT</sequence>
<dbReference type="CDD" id="cd11058">
    <property type="entry name" value="CYP60B-like"/>
    <property type="match status" value="1"/>
</dbReference>
<dbReference type="PRINTS" id="PR00463">
    <property type="entry name" value="EP450I"/>
</dbReference>
<dbReference type="PANTHER" id="PTHR24305">
    <property type="entry name" value="CYTOCHROME P450"/>
    <property type="match status" value="1"/>
</dbReference>
<evidence type="ECO:0000313" key="11">
    <source>
        <dbReference type="Proteomes" id="UP000254866"/>
    </source>
</evidence>
<dbReference type="SUPFAM" id="SSF48264">
    <property type="entry name" value="Cytochrome P450"/>
    <property type="match status" value="1"/>
</dbReference>
<dbReference type="PANTHER" id="PTHR24305:SF230">
    <property type="entry name" value="P450, PUTATIVE (EUROFUNG)-RELATED"/>
    <property type="match status" value="1"/>
</dbReference>
<dbReference type="Gene3D" id="1.10.630.10">
    <property type="entry name" value="Cytochrome P450"/>
    <property type="match status" value="1"/>
</dbReference>
<keyword evidence="4 8" id="KW-0479">Metal-binding</keyword>
<dbReference type="GO" id="GO:0016705">
    <property type="term" value="F:oxidoreductase activity, acting on paired donors, with incorporation or reduction of molecular oxygen"/>
    <property type="evidence" value="ECO:0007669"/>
    <property type="project" value="InterPro"/>
</dbReference>
<evidence type="ECO:0000256" key="6">
    <source>
        <dbReference type="ARBA" id="ARBA00023004"/>
    </source>
</evidence>
<reference evidence="10 11" key="1">
    <citation type="journal article" date="2018" name="IMA Fungus">
        <title>IMA Genome-F 9: Draft genome sequence of Annulohypoxylon stygium, Aspergillus mulundensis, Berkeleyomyces basicola (syn. Thielaviopsis basicola), Ceratocystis smalleyi, two Cercospora beticola strains, Coleophoma cylindrospora, Fusarium fracticaudum, Phialophora cf. hyalina, and Morchella septimelata.</title>
        <authorList>
            <person name="Wingfield B.D."/>
            <person name="Bills G.F."/>
            <person name="Dong Y."/>
            <person name="Huang W."/>
            <person name="Nel W.J."/>
            <person name="Swalarsk-Parry B.S."/>
            <person name="Vaghefi N."/>
            <person name="Wilken P.M."/>
            <person name="An Z."/>
            <person name="de Beer Z.W."/>
            <person name="De Vos L."/>
            <person name="Chen L."/>
            <person name="Duong T.A."/>
            <person name="Gao Y."/>
            <person name="Hammerbacher A."/>
            <person name="Kikkert J.R."/>
            <person name="Li Y."/>
            <person name="Li H."/>
            <person name="Li K."/>
            <person name="Li Q."/>
            <person name="Liu X."/>
            <person name="Ma X."/>
            <person name="Naidoo K."/>
            <person name="Pethybridge S.J."/>
            <person name="Sun J."/>
            <person name="Steenkamp E.T."/>
            <person name="van der Nest M.A."/>
            <person name="van Wyk S."/>
            <person name="Wingfield M.J."/>
            <person name="Xiong C."/>
            <person name="Yue Q."/>
            <person name="Zhang X."/>
        </authorList>
    </citation>
    <scope>NUCLEOTIDE SEQUENCE [LARGE SCALE GENOMIC DNA]</scope>
    <source>
        <strain evidence="10 11">BP 5553</strain>
    </source>
</reference>
<dbReference type="RefSeq" id="XP_031873573.1">
    <property type="nucleotide sequence ID" value="XM_032009519.1"/>
</dbReference>
<dbReference type="EMBL" id="NPIC01000001">
    <property type="protein sequence ID" value="RDL40917.1"/>
    <property type="molecule type" value="Genomic_DNA"/>
</dbReference>
<keyword evidence="7 9" id="KW-0503">Monooxygenase</keyword>
<dbReference type="GO" id="GO:0020037">
    <property type="term" value="F:heme binding"/>
    <property type="evidence" value="ECO:0007669"/>
    <property type="project" value="InterPro"/>
</dbReference>
<dbReference type="InterPro" id="IPR001128">
    <property type="entry name" value="Cyt_P450"/>
</dbReference>
<dbReference type="AlphaFoldDB" id="A0A370TZG4"/>
<name>A0A370TZG4_9HELO</name>
<evidence type="ECO:0000256" key="3">
    <source>
        <dbReference type="ARBA" id="ARBA00022617"/>
    </source>
</evidence>
<keyword evidence="6 8" id="KW-0408">Iron</keyword>
<evidence type="ECO:0000256" key="7">
    <source>
        <dbReference type="ARBA" id="ARBA00023033"/>
    </source>
</evidence>
<gene>
    <name evidence="10" type="ORF">BP5553_00896</name>
</gene>
<protein>
    <submittedName>
        <fullName evidence="10">Putative Cytochrome P450</fullName>
    </submittedName>
</protein>
<dbReference type="InterPro" id="IPR050121">
    <property type="entry name" value="Cytochrome_P450_monoxygenase"/>
</dbReference>
<dbReference type="GO" id="GO:0005506">
    <property type="term" value="F:iron ion binding"/>
    <property type="evidence" value="ECO:0007669"/>
    <property type="project" value="InterPro"/>
</dbReference>
<dbReference type="OrthoDB" id="1470350at2759"/>
<keyword evidence="3 8" id="KW-0349">Heme</keyword>
<dbReference type="GeneID" id="43593745"/>
<evidence type="ECO:0000256" key="8">
    <source>
        <dbReference type="PIRSR" id="PIRSR602401-1"/>
    </source>
</evidence>
<dbReference type="PROSITE" id="PS00086">
    <property type="entry name" value="CYTOCHROME_P450"/>
    <property type="match status" value="1"/>
</dbReference>
<dbReference type="GO" id="GO:0004497">
    <property type="term" value="F:monooxygenase activity"/>
    <property type="evidence" value="ECO:0007669"/>
    <property type="project" value="UniProtKB-KW"/>
</dbReference>
<evidence type="ECO:0000313" key="10">
    <source>
        <dbReference type="EMBL" id="RDL40917.1"/>
    </source>
</evidence>
<comment type="similarity">
    <text evidence="2 9">Belongs to the cytochrome P450 family.</text>
</comment>
<keyword evidence="5 9" id="KW-0560">Oxidoreductase</keyword>
<proteinExistence type="inferred from homology"/>
<evidence type="ECO:0000256" key="9">
    <source>
        <dbReference type="RuleBase" id="RU000461"/>
    </source>
</evidence>
<evidence type="ECO:0000256" key="2">
    <source>
        <dbReference type="ARBA" id="ARBA00010617"/>
    </source>
</evidence>
<dbReference type="Pfam" id="PF00067">
    <property type="entry name" value="p450"/>
    <property type="match status" value="1"/>
</dbReference>
<keyword evidence="11" id="KW-1185">Reference proteome</keyword>
<dbReference type="Proteomes" id="UP000254866">
    <property type="component" value="Unassembled WGS sequence"/>
</dbReference>
<dbReference type="InterPro" id="IPR002401">
    <property type="entry name" value="Cyt_P450_E_grp-I"/>
</dbReference>
<feature type="binding site" description="axial binding residue" evidence="8">
    <location>
        <position position="390"/>
    </location>
    <ligand>
        <name>heme</name>
        <dbReference type="ChEBI" id="CHEBI:30413"/>
    </ligand>
    <ligandPart>
        <name>Fe</name>
        <dbReference type="ChEBI" id="CHEBI:18248"/>
    </ligandPart>
</feature>
<accession>A0A370TZG4</accession>
<dbReference type="InterPro" id="IPR017972">
    <property type="entry name" value="Cyt_P450_CS"/>
</dbReference>
<dbReference type="InterPro" id="IPR036396">
    <property type="entry name" value="Cyt_P450_sf"/>
</dbReference>
<dbReference type="STRING" id="2656787.A0A370TZG4"/>
<comment type="cofactor">
    <cofactor evidence="1 8">
        <name>heme</name>
        <dbReference type="ChEBI" id="CHEBI:30413"/>
    </cofactor>
</comment>
<evidence type="ECO:0000256" key="5">
    <source>
        <dbReference type="ARBA" id="ARBA00023002"/>
    </source>
</evidence>
<comment type="caution">
    <text evidence="10">The sequence shown here is derived from an EMBL/GenBank/DDBJ whole genome shotgun (WGS) entry which is preliminary data.</text>
</comment>
<organism evidence="10 11">
    <name type="scientific">Venustampulla echinocandica</name>
    <dbReference type="NCBI Taxonomy" id="2656787"/>
    <lineage>
        <taxon>Eukaryota</taxon>
        <taxon>Fungi</taxon>
        <taxon>Dikarya</taxon>
        <taxon>Ascomycota</taxon>
        <taxon>Pezizomycotina</taxon>
        <taxon>Leotiomycetes</taxon>
        <taxon>Helotiales</taxon>
        <taxon>Pleuroascaceae</taxon>
        <taxon>Venustampulla</taxon>
    </lineage>
</organism>